<keyword evidence="8" id="KW-1185">Reference proteome</keyword>
<dbReference type="NCBIfam" id="TIGR00797">
    <property type="entry name" value="matE"/>
    <property type="match status" value="1"/>
</dbReference>
<evidence type="ECO:0000256" key="2">
    <source>
        <dbReference type="ARBA" id="ARBA00010199"/>
    </source>
</evidence>
<sequence length="517" mass="55711">MTSFNSSSHSLGTSDLVGSQDQTLVDTRSVTPNTFTASSVSECTPLIGSNNSNGEQEHRFSDIRQESRLLLDYAIPIFGTQMLEYSLMIASVISIGHISTEALAASTLGSMTASVSGLSIIHGFASALDSLLPQAWTSGRPQHVGLWTQRMMLLMSVILIPILAIWLNAEWILLRLKQEPVIAHLAGVYLRWFSLSLPGQAVSIVLRRFYQAQGLMHIPTLIMVIIAPINALLCWVLVWGPKPLNTGFIGAPIASSISFNLMAIILIVYAKWFIPQTASHPVNRKSFQEIGRLFRLGLSGTGQIASEWWSWEFVALAASQLGPTALAAQSVLLVSSTIAFQTPYSLGIATTVRVGNLLGSGYAQKAKLAAETSIGMSLVTALILSTIFMLFRTSWGRLFNNDETVVELVSSVLPLVALFQIVDGATAVTDGVLRARGMLGFGAIVNICSYYVVGLPMGIILAFWANLGLKGLWTGLASALFCAATISIYVVYKTDWDREVSKAHEGLVGDNEGPAGV</sequence>
<comment type="similarity">
    <text evidence="2">Belongs to the multi antimicrobial extrusion (MATE) (TC 2.A.66.1) family.</text>
</comment>
<dbReference type="InterPro" id="IPR045069">
    <property type="entry name" value="MATE_euk"/>
</dbReference>
<feature type="transmembrane region" description="Helical" evidence="6">
    <location>
        <begin position="69"/>
        <end position="93"/>
    </location>
</feature>
<comment type="subcellular location">
    <subcellularLocation>
        <location evidence="1">Membrane</location>
        <topology evidence="1">Multi-pass membrane protein</topology>
    </subcellularLocation>
</comment>
<dbReference type="AlphaFoldDB" id="A0A5N5QEE4"/>
<dbReference type="Proteomes" id="UP000383932">
    <property type="component" value="Unassembled WGS sequence"/>
</dbReference>
<feature type="transmembrane region" description="Helical" evidence="6">
    <location>
        <begin position="441"/>
        <end position="465"/>
    </location>
</feature>
<feature type="transmembrane region" description="Helical" evidence="6">
    <location>
        <begin position="218"/>
        <end position="239"/>
    </location>
</feature>
<keyword evidence="3 6" id="KW-0812">Transmembrane</keyword>
<dbReference type="Pfam" id="PF01554">
    <property type="entry name" value="MatE"/>
    <property type="match status" value="2"/>
</dbReference>
<accession>A0A5N5QEE4</accession>
<reference evidence="7 8" key="1">
    <citation type="journal article" date="2019" name="Fungal Biol. Biotechnol.">
        <title>Draft genome sequence of fastidious pathogen Ceratobasidium theobromae, which causes vascular-streak dieback in Theobroma cacao.</title>
        <authorList>
            <person name="Ali S.S."/>
            <person name="Asman A."/>
            <person name="Shao J."/>
            <person name="Firmansyah A.P."/>
            <person name="Susilo A.W."/>
            <person name="Rosmana A."/>
            <person name="McMahon P."/>
            <person name="Junaid M."/>
            <person name="Guest D."/>
            <person name="Kheng T.Y."/>
            <person name="Meinhardt L.W."/>
            <person name="Bailey B.A."/>
        </authorList>
    </citation>
    <scope>NUCLEOTIDE SEQUENCE [LARGE SCALE GENOMIC DNA]</scope>
    <source>
        <strain evidence="7 8">CT2</strain>
    </source>
</reference>
<evidence type="ECO:0000256" key="6">
    <source>
        <dbReference type="SAM" id="Phobius"/>
    </source>
</evidence>
<proteinExistence type="inferred from homology"/>
<evidence type="ECO:0000313" key="7">
    <source>
        <dbReference type="EMBL" id="KAB5589989.1"/>
    </source>
</evidence>
<evidence type="ECO:0000256" key="1">
    <source>
        <dbReference type="ARBA" id="ARBA00004141"/>
    </source>
</evidence>
<feature type="transmembrane region" description="Helical" evidence="6">
    <location>
        <begin position="411"/>
        <end position="429"/>
    </location>
</feature>
<dbReference type="GO" id="GO:0016020">
    <property type="term" value="C:membrane"/>
    <property type="evidence" value="ECO:0007669"/>
    <property type="project" value="UniProtKB-SubCell"/>
</dbReference>
<protein>
    <submittedName>
        <fullName evidence="7">MATE efflux family protein</fullName>
    </submittedName>
</protein>
<dbReference type="GO" id="GO:0042910">
    <property type="term" value="F:xenobiotic transmembrane transporter activity"/>
    <property type="evidence" value="ECO:0007669"/>
    <property type="project" value="InterPro"/>
</dbReference>
<evidence type="ECO:0000313" key="8">
    <source>
        <dbReference type="Proteomes" id="UP000383932"/>
    </source>
</evidence>
<keyword evidence="5 6" id="KW-0472">Membrane</keyword>
<dbReference type="CDD" id="cd13132">
    <property type="entry name" value="MATE_eukaryotic"/>
    <property type="match status" value="1"/>
</dbReference>
<keyword evidence="4 6" id="KW-1133">Transmembrane helix</keyword>
<feature type="transmembrane region" description="Helical" evidence="6">
    <location>
        <begin position="251"/>
        <end position="274"/>
    </location>
</feature>
<feature type="transmembrane region" description="Helical" evidence="6">
    <location>
        <begin position="152"/>
        <end position="169"/>
    </location>
</feature>
<feature type="transmembrane region" description="Helical" evidence="6">
    <location>
        <begin position="374"/>
        <end position="391"/>
    </location>
</feature>
<dbReference type="InterPro" id="IPR002528">
    <property type="entry name" value="MATE_fam"/>
</dbReference>
<evidence type="ECO:0000256" key="5">
    <source>
        <dbReference type="ARBA" id="ARBA00023136"/>
    </source>
</evidence>
<name>A0A5N5QEE4_9AGAM</name>
<evidence type="ECO:0000256" key="3">
    <source>
        <dbReference type="ARBA" id="ARBA00022692"/>
    </source>
</evidence>
<feature type="transmembrane region" description="Helical" evidence="6">
    <location>
        <begin position="471"/>
        <end position="492"/>
    </location>
</feature>
<dbReference type="GO" id="GO:1990961">
    <property type="term" value="P:xenobiotic detoxification by transmembrane export across the plasma membrane"/>
    <property type="evidence" value="ECO:0007669"/>
    <property type="project" value="InterPro"/>
</dbReference>
<organism evidence="7 8">
    <name type="scientific">Ceratobasidium theobromae</name>
    <dbReference type="NCBI Taxonomy" id="1582974"/>
    <lineage>
        <taxon>Eukaryota</taxon>
        <taxon>Fungi</taxon>
        <taxon>Dikarya</taxon>
        <taxon>Basidiomycota</taxon>
        <taxon>Agaricomycotina</taxon>
        <taxon>Agaricomycetes</taxon>
        <taxon>Cantharellales</taxon>
        <taxon>Ceratobasidiaceae</taxon>
        <taxon>Ceratobasidium</taxon>
    </lineage>
</organism>
<comment type="caution">
    <text evidence="7">The sequence shown here is derived from an EMBL/GenBank/DDBJ whole genome shotgun (WGS) entry which is preliminary data.</text>
</comment>
<dbReference type="OrthoDB" id="2126698at2759"/>
<feature type="transmembrane region" description="Helical" evidence="6">
    <location>
        <begin position="189"/>
        <end position="206"/>
    </location>
</feature>
<dbReference type="PANTHER" id="PTHR11206">
    <property type="entry name" value="MULTIDRUG RESISTANCE PROTEIN"/>
    <property type="match status" value="1"/>
</dbReference>
<feature type="transmembrane region" description="Helical" evidence="6">
    <location>
        <begin position="113"/>
        <end position="132"/>
    </location>
</feature>
<gene>
    <name evidence="7" type="ORF">CTheo_6558</name>
</gene>
<dbReference type="EMBL" id="SSOP01000208">
    <property type="protein sequence ID" value="KAB5589989.1"/>
    <property type="molecule type" value="Genomic_DNA"/>
</dbReference>
<evidence type="ECO:0000256" key="4">
    <source>
        <dbReference type="ARBA" id="ARBA00022989"/>
    </source>
</evidence>
<dbReference type="GO" id="GO:0015297">
    <property type="term" value="F:antiporter activity"/>
    <property type="evidence" value="ECO:0007669"/>
    <property type="project" value="InterPro"/>
</dbReference>